<evidence type="ECO:0000313" key="1">
    <source>
        <dbReference type="EMBL" id="SVB55462.1"/>
    </source>
</evidence>
<gene>
    <name evidence="1" type="ORF">METZ01_LOCUS208316</name>
</gene>
<accession>A0A382EYK4</accession>
<sequence length="44" mass="4952">MVEVVLMHANTPLLSSLWVRFDKPSVAAKACLREEKVNEITDIP</sequence>
<organism evidence="1">
    <name type="scientific">marine metagenome</name>
    <dbReference type="NCBI Taxonomy" id="408172"/>
    <lineage>
        <taxon>unclassified sequences</taxon>
        <taxon>metagenomes</taxon>
        <taxon>ecological metagenomes</taxon>
    </lineage>
</organism>
<dbReference type="AlphaFoldDB" id="A0A382EYK4"/>
<reference evidence="1" key="1">
    <citation type="submission" date="2018-05" db="EMBL/GenBank/DDBJ databases">
        <authorList>
            <person name="Lanie J.A."/>
            <person name="Ng W.-L."/>
            <person name="Kazmierczak K.M."/>
            <person name="Andrzejewski T.M."/>
            <person name="Davidsen T.M."/>
            <person name="Wayne K.J."/>
            <person name="Tettelin H."/>
            <person name="Glass J.I."/>
            <person name="Rusch D."/>
            <person name="Podicherti R."/>
            <person name="Tsui H.-C.T."/>
            <person name="Winkler M.E."/>
        </authorList>
    </citation>
    <scope>NUCLEOTIDE SEQUENCE</scope>
</reference>
<name>A0A382EYK4_9ZZZZ</name>
<feature type="non-terminal residue" evidence="1">
    <location>
        <position position="44"/>
    </location>
</feature>
<proteinExistence type="predicted"/>
<protein>
    <submittedName>
        <fullName evidence="1">Uncharacterized protein</fullName>
    </submittedName>
</protein>
<dbReference type="EMBL" id="UINC01046886">
    <property type="protein sequence ID" value="SVB55462.1"/>
    <property type="molecule type" value="Genomic_DNA"/>
</dbReference>